<protein>
    <submittedName>
        <fullName evidence="1">Uncharacterized protein</fullName>
    </submittedName>
</protein>
<comment type="caution">
    <text evidence="1">The sequence shown here is derived from an EMBL/GenBank/DDBJ whole genome shotgun (WGS) entry which is preliminary data.</text>
</comment>
<sequence>MKGVHLLIIIRICRVPIQHIDRLINAQTSQQILENKLRLKTSIIVVKWLAKQACAFRGHDESVNSKNQENFIELIKYSTECSKEIVEVVLENARSYAKYILSDIQKELLNIFANKVRNKIRKELKDGKFCILVDEALDESDK</sequence>
<dbReference type="Proteomes" id="UP000829398">
    <property type="component" value="Chromosome 8"/>
</dbReference>
<organism evidence="1 2">
    <name type="scientific">Citrus sinensis</name>
    <name type="common">Sweet orange</name>
    <name type="synonym">Citrus aurantium var. sinensis</name>
    <dbReference type="NCBI Taxonomy" id="2711"/>
    <lineage>
        <taxon>Eukaryota</taxon>
        <taxon>Viridiplantae</taxon>
        <taxon>Streptophyta</taxon>
        <taxon>Embryophyta</taxon>
        <taxon>Tracheophyta</taxon>
        <taxon>Spermatophyta</taxon>
        <taxon>Magnoliopsida</taxon>
        <taxon>eudicotyledons</taxon>
        <taxon>Gunneridae</taxon>
        <taxon>Pentapetalae</taxon>
        <taxon>rosids</taxon>
        <taxon>malvids</taxon>
        <taxon>Sapindales</taxon>
        <taxon>Rutaceae</taxon>
        <taxon>Aurantioideae</taxon>
        <taxon>Citrus</taxon>
    </lineage>
</organism>
<proteinExistence type="predicted"/>
<evidence type="ECO:0000313" key="1">
    <source>
        <dbReference type="EMBL" id="KAH9698770.1"/>
    </source>
</evidence>
<gene>
    <name evidence="1" type="ORF">KPL71_024128</name>
</gene>
<keyword evidence="2" id="KW-1185">Reference proteome</keyword>
<accession>A0ACB8IPF2</accession>
<dbReference type="EMBL" id="CM039177">
    <property type="protein sequence ID" value="KAH9698770.1"/>
    <property type="molecule type" value="Genomic_DNA"/>
</dbReference>
<reference evidence="2" key="1">
    <citation type="journal article" date="2023" name="Hortic. Res.">
        <title>A chromosome-level phased genome enabling allele-level studies in sweet orange: a case study on citrus Huanglongbing tolerance.</title>
        <authorList>
            <person name="Wu B."/>
            <person name="Yu Q."/>
            <person name="Deng Z."/>
            <person name="Duan Y."/>
            <person name="Luo F."/>
            <person name="Gmitter F. Jr."/>
        </authorList>
    </citation>
    <scope>NUCLEOTIDE SEQUENCE [LARGE SCALE GENOMIC DNA]</scope>
    <source>
        <strain evidence="2">cv. Valencia</strain>
    </source>
</reference>
<evidence type="ECO:0000313" key="2">
    <source>
        <dbReference type="Proteomes" id="UP000829398"/>
    </source>
</evidence>
<name>A0ACB8IPF2_CITSI</name>